<dbReference type="InterPro" id="IPR012337">
    <property type="entry name" value="RNaseH-like_sf"/>
</dbReference>
<dbReference type="SUPFAM" id="SSF53098">
    <property type="entry name" value="Ribonuclease H-like"/>
    <property type="match status" value="1"/>
</dbReference>
<dbReference type="PANTHER" id="PTHR47649">
    <property type="entry name" value="RIBONUCLEASE D"/>
    <property type="match status" value="1"/>
</dbReference>
<sequence>MESTNIANHSVQFVADNEQLHRLVNHWMNLKWVALDTEFVRRDTYRAIPALIQVFDGEDVWLIDPESSLDLTILADLMVSECIKVFHSAAEDLGVLFRASGAWINNLCDTQLALALLNQGQTVGYQKMISSLLEIELSKDETKSDWLLRPLSEQQIQYAAEDVIYLAQAWEALEAQLIEIDRLGWLKADSRDLVDRSRALYEMEGDLPFQRVKGTGRLNSRSLAVVRALAIWRERLAAEKDIPKGRILADAQIVEIALRKATNRVVLDQLAVPKGIIRNYGVLIGELVRGAMALDESQLPERYQLLPKDAKSWLEAIYKPVKEIAASLNLDPAVICRKKQFQYLVNKAFRYQEVAEWPDDISGWRRDLVETRVMDALKQLMAEGIVD</sequence>
<evidence type="ECO:0000313" key="2">
    <source>
        <dbReference type="EMBL" id="MFC3151092.1"/>
    </source>
</evidence>
<dbReference type="Gene3D" id="3.30.420.10">
    <property type="entry name" value="Ribonuclease H-like superfamily/Ribonuclease H"/>
    <property type="match status" value="1"/>
</dbReference>
<dbReference type="InterPro" id="IPR010997">
    <property type="entry name" value="HRDC-like_sf"/>
</dbReference>
<dbReference type="CDD" id="cd06142">
    <property type="entry name" value="RNaseD_exo"/>
    <property type="match status" value="1"/>
</dbReference>
<dbReference type="InterPro" id="IPR051086">
    <property type="entry name" value="RNase_D-like"/>
</dbReference>
<dbReference type="PROSITE" id="PS50967">
    <property type="entry name" value="HRDC"/>
    <property type="match status" value="1"/>
</dbReference>
<accession>A0ABV7HI94</accession>
<organism evidence="2 3">
    <name type="scientific">Litoribrevibacter euphylliae</name>
    <dbReference type="NCBI Taxonomy" id="1834034"/>
    <lineage>
        <taxon>Bacteria</taxon>
        <taxon>Pseudomonadati</taxon>
        <taxon>Pseudomonadota</taxon>
        <taxon>Gammaproteobacteria</taxon>
        <taxon>Oceanospirillales</taxon>
        <taxon>Oceanospirillaceae</taxon>
        <taxon>Litoribrevibacter</taxon>
    </lineage>
</organism>
<proteinExistence type="predicted"/>
<dbReference type="InterPro" id="IPR002121">
    <property type="entry name" value="HRDC_dom"/>
</dbReference>
<keyword evidence="3" id="KW-1185">Reference proteome</keyword>
<name>A0ABV7HI94_9GAMM</name>
<protein>
    <submittedName>
        <fullName evidence="2">Ribonuclease D</fullName>
    </submittedName>
</protein>
<dbReference type="RefSeq" id="WP_386719214.1">
    <property type="nucleotide sequence ID" value="NZ_JBHRSZ010000004.1"/>
</dbReference>
<dbReference type="InterPro" id="IPR002562">
    <property type="entry name" value="3'-5'_exonuclease_dom"/>
</dbReference>
<dbReference type="Pfam" id="PF00570">
    <property type="entry name" value="HRDC"/>
    <property type="match status" value="1"/>
</dbReference>
<feature type="domain" description="HRDC" evidence="1">
    <location>
        <begin position="219"/>
        <end position="298"/>
    </location>
</feature>
<dbReference type="InterPro" id="IPR044876">
    <property type="entry name" value="HRDC_dom_sf"/>
</dbReference>
<evidence type="ECO:0000313" key="3">
    <source>
        <dbReference type="Proteomes" id="UP001595476"/>
    </source>
</evidence>
<dbReference type="Proteomes" id="UP001595476">
    <property type="component" value="Unassembled WGS sequence"/>
</dbReference>
<evidence type="ECO:0000259" key="1">
    <source>
        <dbReference type="PROSITE" id="PS50967"/>
    </source>
</evidence>
<reference evidence="3" key="1">
    <citation type="journal article" date="2019" name="Int. J. Syst. Evol. Microbiol.">
        <title>The Global Catalogue of Microorganisms (GCM) 10K type strain sequencing project: providing services to taxonomists for standard genome sequencing and annotation.</title>
        <authorList>
            <consortium name="The Broad Institute Genomics Platform"/>
            <consortium name="The Broad Institute Genome Sequencing Center for Infectious Disease"/>
            <person name="Wu L."/>
            <person name="Ma J."/>
        </authorList>
    </citation>
    <scope>NUCLEOTIDE SEQUENCE [LARGE SCALE GENOMIC DNA]</scope>
    <source>
        <strain evidence="3">KCTC 52438</strain>
    </source>
</reference>
<dbReference type="PANTHER" id="PTHR47649:SF1">
    <property type="entry name" value="RIBONUCLEASE D"/>
    <property type="match status" value="1"/>
</dbReference>
<dbReference type="SMART" id="SM00474">
    <property type="entry name" value="35EXOc"/>
    <property type="match status" value="1"/>
</dbReference>
<dbReference type="Gene3D" id="1.10.150.80">
    <property type="entry name" value="HRDC domain"/>
    <property type="match status" value="2"/>
</dbReference>
<dbReference type="SUPFAM" id="SSF47819">
    <property type="entry name" value="HRDC-like"/>
    <property type="match status" value="2"/>
</dbReference>
<comment type="caution">
    <text evidence="2">The sequence shown here is derived from an EMBL/GenBank/DDBJ whole genome shotgun (WGS) entry which is preliminary data.</text>
</comment>
<dbReference type="Pfam" id="PF01612">
    <property type="entry name" value="DNA_pol_A_exo1"/>
    <property type="match status" value="1"/>
</dbReference>
<dbReference type="EMBL" id="JBHRSZ010000004">
    <property type="protein sequence ID" value="MFC3151092.1"/>
    <property type="molecule type" value="Genomic_DNA"/>
</dbReference>
<dbReference type="InterPro" id="IPR036397">
    <property type="entry name" value="RNaseH_sf"/>
</dbReference>
<gene>
    <name evidence="2" type="ORF">ACFOEK_08635</name>
</gene>